<reference evidence="2" key="1">
    <citation type="journal article" date="2023" name="Commun. Biol.">
        <title>Genome analysis of Parmales, the sister group of diatoms, reveals the evolutionary specialization of diatoms from phago-mixotrophs to photoautotrophs.</title>
        <authorList>
            <person name="Ban H."/>
            <person name="Sato S."/>
            <person name="Yoshikawa S."/>
            <person name="Yamada K."/>
            <person name="Nakamura Y."/>
            <person name="Ichinomiya M."/>
            <person name="Sato N."/>
            <person name="Blanc-Mathieu R."/>
            <person name="Endo H."/>
            <person name="Kuwata A."/>
            <person name="Ogata H."/>
        </authorList>
    </citation>
    <scope>NUCLEOTIDE SEQUENCE [LARGE SCALE GENOMIC DNA]</scope>
</reference>
<dbReference type="EMBL" id="BLQM01000400">
    <property type="protein sequence ID" value="GMH87758.1"/>
    <property type="molecule type" value="Genomic_DNA"/>
</dbReference>
<protein>
    <submittedName>
        <fullName evidence="1">Uncharacterized protein</fullName>
    </submittedName>
</protein>
<gene>
    <name evidence="1" type="ORF">TL16_g10953</name>
</gene>
<name>A0A9W7BJE1_9STRA</name>
<sequence length="87" mass="9702">MGYLYVPESPLWLVEVGRLKEADEIIQSAAMMNGKTSDEASALSVRNRQSQKTTEIDEDVKAYNVPVSFRGAVENYVVCLGKLTHPR</sequence>
<evidence type="ECO:0000313" key="1">
    <source>
        <dbReference type="EMBL" id="GMH87758.1"/>
    </source>
</evidence>
<evidence type="ECO:0000313" key="2">
    <source>
        <dbReference type="Proteomes" id="UP001162640"/>
    </source>
</evidence>
<comment type="caution">
    <text evidence="1">The sequence shown here is derived from an EMBL/GenBank/DDBJ whole genome shotgun (WGS) entry which is preliminary data.</text>
</comment>
<organism evidence="1 2">
    <name type="scientific">Triparma laevis f. inornata</name>
    <dbReference type="NCBI Taxonomy" id="1714386"/>
    <lineage>
        <taxon>Eukaryota</taxon>
        <taxon>Sar</taxon>
        <taxon>Stramenopiles</taxon>
        <taxon>Ochrophyta</taxon>
        <taxon>Bolidophyceae</taxon>
        <taxon>Parmales</taxon>
        <taxon>Triparmaceae</taxon>
        <taxon>Triparma</taxon>
    </lineage>
</organism>
<dbReference type="Proteomes" id="UP001162640">
    <property type="component" value="Unassembled WGS sequence"/>
</dbReference>
<dbReference type="Gene3D" id="1.10.286.90">
    <property type="entry name" value="MFS transporter, transmembrane helix TM10b"/>
    <property type="match status" value="1"/>
</dbReference>
<accession>A0A9W7BJE1</accession>
<proteinExistence type="predicted"/>
<dbReference type="AlphaFoldDB" id="A0A9W7BJE1"/>